<dbReference type="CDD" id="cd00082">
    <property type="entry name" value="HisKA"/>
    <property type="match status" value="1"/>
</dbReference>
<dbReference type="PROSITE" id="PS50109">
    <property type="entry name" value="HIS_KIN"/>
    <property type="match status" value="1"/>
</dbReference>
<dbReference type="EMBL" id="UINC01026605">
    <property type="protein sequence ID" value="SVB04349.1"/>
    <property type="molecule type" value="Genomic_DNA"/>
</dbReference>
<evidence type="ECO:0000259" key="7">
    <source>
        <dbReference type="PROSITE" id="PS50109"/>
    </source>
</evidence>
<dbReference type="Gene3D" id="1.10.287.130">
    <property type="match status" value="1"/>
</dbReference>
<evidence type="ECO:0000256" key="5">
    <source>
        <dbReference type="ARBA" id="ARBA00022840"/>
    </source>
</evidence>
<accession>A0A382ASF2</accession>
<dbReference type="InterPro" id="IPR005467">
    <property type="entry name" value="His_kinase_dom"/>
</dbReference>
<dbReference type="PANTHER" id="PTHR43065:SF16">
    <property type="entry name" value="SENSORY HISTIDINE KINASE_PHOSPHATASE NTRB"/>
    <property type="match status" value="1"/>
</dbReference>
<keyword evidence="6" id="KW-0902">Two-component regulatory system</keyword>
<dbReference type="SMART" id="SM00388">
    <property type="entry name" value="HisKA"/>
    <property type="match status" value="1"/>
</dbReference>
<keyword evidence="1" id="KW-0597">Phosphoprotein</keyword>
<keyword evidence="5" id="KW-0067">ATP-binding</keyword>
<keyword evidence="4" id="KW-0418">Kinase</keyword>
<dbReference type="Pfam" id="PF00512">
    <property type="entry name" value="HisKA"/>
    <property type="match status" value="1"/>
</dbReference>
<dbReference type="GO" id="GO:0005524">
    <property type="term" value="F:ATP binding"/>
    <property type="evidence" value="ECO:0007669"/>
    <property type="project" value="UniProtKB-KW"/>
</dbReference>
<proteinExistence type="predicted"/>
<dbReference type="InterPro" id="IPR003661">
    <property type="entry name" value="HisK_dim/P_dom"/>
</dbReference>
<gene>
    <name evidence="8" type="ORF">METZ01_LOCUS157203</name>
</gene>
<dbReference type="InterPro" id="IPR003594">
    <property type="entry name" value="HATPase_dom"/>
</dbReference>
<keyword evidence="3" id="KW-0547">Nucleotide-binding</keyword>
<dbReference type="SMART" id="SM00387">
    <property type="entry name" value="HATPase_c"/>
    <property type="match status" value="1"/>
</dbReference>
<dbReference type="Pfam" id="PF02518">
    <property type="entry name" value="HATPase_c"/>
    <property type="match status" value="1"/>
</dbReference>
<dbReference type="AlphaFoldDB" id="A0A382ASF2"/>
<evidence type="ECO:0000256" key="4">
    <source>
        <dbReference type="ARBA" id="ARBA00022777"/>
    </source>
</evidence>
<dbReference type="InterPro" id="IPR036890">
    <property type="entry name" value="HATPase_C_sf"/>
</dbReference>
<evidence type="ECO:0000313" key="8">
    <source>
        <dbReference type="EMBL" id="SVB04349.1"/>
    </source>
</evidence>
<dbReference type="SUPFAM" id="SSF47384">
    <property type="entry name" value="Homodimeric domain of signal transducing histidine kinase"/>
    <property type="match status" value="1"/>
</dbReference>
<organism evidence="8">
    <name type="scientific">marine metagenome</name>
    <dbReference type="NCBI Taxonomy" id="408172"/>
    <lineage>
        <taxon>unclassified sequences</taxon>
        <taxon>metagenomes</taxon>
        <taxon>ecological metagenomes</taxon>
    </lineage>
</organism>
<sequence length="362" mass="40362">MNVLEFEAFDNLNTEIIILNADDFSLVWLNDSAKAANWIEDSTKFNGKNIASLLDEKTSNQVIAILRKAKKDSNSITRRDFVITHKSGLVRTLDLTISHSDKKNLIFIEAVSIDNLNKIIDSTKSFSTQKIAAGFARTLAHEVKNPLSGIKGSAQILKSKYVDDFSKKFLKIIEEETDRLNEIVTKILTPAKKPSFEYFNLHETLQRILALTNAESQNNLVIEREYDPSIPDIYGDKNLFIQALINVTQNAMHACTEFSKKPILGIKTKISYHQPINGKIHSTLAEIEISDNGPGIDPDLKDQIFFPMVSGKENGSGIGLSISQDIIRIHGGAISFERKDNQTIFSILIPISSLNSKDVKSA</sequence>
<feature type="domain" description="Histidine kinase" evidence="7">
    <location>
        <begin position="138"/>
        <end position="353"/>
    </location>
</feature>
<name>A0A382ASF2_9ZZZZ</name>
<dbReference type="PRINTS" id="PR00344">
    <property type="entry name" value="BCTRLSENSOR"/>
</dbReference>
<evidence type="ECO:0000256" key="6">
    <source>
        <dbReference type="ARBA" id="ARBA00023012"/>
    </source>
</evidence>
<evidence type="ECO:0000256" key="2">
    <source>
        <dbReference type="ARBA" id="ARBA00022679"/>
    </source>
</evidence>
<dbReference type="SUPFAM" id="SSF55874">
    <property type="entry name" value="ATPase domain of HSP90 chaperone/DNA topoisomerase II/histidine kinase"/>
    <property type="match status" value="1"/>
</dbReference>
<evidence type="ECO:0000256" key="1">
    <source>
        <dbReference type="ARBA" id="ARBA00022553"/>
    </source>
</evidence>
<reference evidence="8" key="1">
    <citation type="submission" date="2018-05" db="EMBL/GenBank/DDBJ databases">
        <authorList>
            <person name="Lanie J.A."/>
            <person name="Ng W.-L."/>
            <person name="Kazmierczak K.M."/>
            <person name="Andrzejewski T.M."/>
            <person name="Davidsen T.M."/>
            <person name="Wayne K.J."/>
            <person name="Tettelin H."/>
            <person name="Glass J.I."/>
            <person name="Rusch D."/>
            <person name="Podicherti R."/>
            <person name="Tsui H.-C.T."/>
            <person name="Winkler M.E."/>
        </authorList>
    </citation>
    <scope>NUCLEOTIDE SEQUENCE</scope>
</reference>
<evidence type="ECO:0000256" key="3">
    <source>
        <dbReference type="ARBA" id="ARBA00022741"/>
    </source>
</evidence>
<dbReference type="InterPro" id="IPR004358">
    <property type="entry name" value="Sig_transdc_His_kin-like_C"/>
</dbReference>
<protein>
    <recommendedName>
        <fullName evidence="7">Histidine kinase domain-containing protein</fullName>
    </recommendedName>
</protein>
<dbReference type="GO" id="GO:0000155">
    <property type="term" value="F:phosphorelay sensor kinase activity"/>
    <property type="evidence" value="ECO:0007669"/>
    <property type="project" value="InterPro"/>
</dbReference>
<keyword evidence="2" id="KW-0808">Transferase</keyword>
<dbReference type="PANTHER" id="PTHR43065">
    <property type="entry name" value="SENSOR HISTIDINE KINASE"/>
    <property type="match status" value="1"/>
</dbReference>
<dbReference type="InterPro" id="IPR036097">
    <property type="entry name" value="HisK_dim/P_sf"/>
</dbReference>
<dbReference type="Gene3D" id="3.30.565.10">
    <property type="entry name" value="Histidine kinase-like ATPase, C-terminal domain"/>
    <property type="match status" value="1"/>
</dbReference>